<dbReference type="GO" id="GO:0005886">
    <property type="term" value="C:plasma membrane"/>
    <property type="evidence" value="ECO:0007669"/>
    <property type="project" value="UniProtKB-UniRule"/>
</dbReference>
<evidence type="ECO:0000313" key="16">
    <source>
        <dbReference type="EMBL" id="PNJ77026.1"/>
    </source>
</evidence>
<dbReference type="EMBL" id="NDHI03003372">
    <property type="protein sequence ID" value="PNJ77026.1"/>
    <property type="molecule type" value="Genomic_DNA"/>
</dbReference>
<keyword evidence="4" id="KW-0732">Signal</keyword>
<evidence type="ECO:0000256" key="4">
    <source>
        <dbReference type="ARBA" id="ARBA00022729"/>
    </source>
</evidence>
<dbReference type="InterPro" id="IPR001368">
    <property type="entry name" value="TNFR/NGFR_Cys_rich_reg"/>
</dbReference>
<dbReference type="SMART" id="SM00208">
    <property type="entry name" value="TNFR"/>
    <property type="match status" value="2"/>
</dbReference>
<comment type="subcellular location">
    <subcellularLocation>
        <location evidence="1">Membrane</location>
        <topology evidence="1">Single-pass type I membrane protein</topology>
    </subcellularLocation>
</comment>
<dbReference type="AlphaFoldDB" id="A0A2J8X4T8"/>
<gene>
    <name evidence="16" type="ORF">CR201_G0005152</name>
</gene>
<organism evidence="16">
    <name type="scientific">Pongo abelii</name>
    <name type="common">Sumatran orangutan</name>
    <name type="synonym">Pongo pygmaeus abelii</name>
    <dbReference type="NCBI Taxonomy" id="9601"/>
    <lineage>
        <taxon>Eukaryota</taxon>
        <taxon>Metazoa</taxon>
        <taxon>Chordata</taxon>
        <taxon>Craniata</taxon>
        <taxon>Vertebrata</taxon>
        <taxon>Euteleostomi</taxon>
        <taxon>Mammalia</taxon>
        <taxon>Eutheria</taxon>
        <taxon>Euarchontoglires</taxon>
        <taxon>Primates</taxon>
        <taxon>Haplorrhini</taxon>
        <taxon>Catarrhini</taxon>
        <taxon>Hominidae</taxon>
        <taxon>Pongo</taxon>
    </lineage>
</organism>
<dbReference type="SUPFAM" id="SSF47986">
    <property type="entry name" value="DEATH domain"/>
    <property type="match status" value="1"/>
</dbReference>
<dbReference type="GO" id="GO:0036462">
    <property type="term" value="P:TRAIL-activated apoptotic signaling pathway"/>
    <property type="evidence" value="ECO:0007669"/>
    <property type="project" value="UniProtKB-UniRule"/>
</dbReference>
<feature type="repeat" description="TNFR-Cys" evidence="12">
    <location>
        <begin position="131"/>
        <end position="171"/>
    </location>
</feature>
<keyword evidence="5" id="KW-0677">Repeat</keyword>
<dbReference type="SMART" id="SM00005">
    <property type="entry name" value="DEATH"/>
    <property type="match status" value="1"/>
</dbReference>
<evidence type="ECO:0000256" key="3">
    <source>
        <dbReference type="ARBA" id="ARBA00022703"/>
    </source>
</evidence>
<evidence type="ECO:0000256" key="2">
    <source>
        <dbReference type="ARBA" id="ARBA00022692"/>
    </source>
</evidence>
<dbReference type="InterPro" id="IPR011029">
    <property type="entry name" value="DEATH-like_dom_sf"/>
</dbReference>
<dbReference type="InterPro" id="IPR052491">
    <property type="entry name" value="TNFRSF10"/>
</dbReference>
<comment type="caution">
    <text evidence="12">Lacks conserved residue(s) required for the propagation of feature annotation.</text>
</comment>
<dbReference type="GO" id="GO:0045569">
    <property type="term" value="F:TRAIL binding"/>
    <property type="evidence" value="ECO:0007669"/>
    <property type="project" value="UniProtKB-UniRule"/>
</dbReference>
<keyword evidence="6 11" id="KW-1133">Transmembrane helix</keyword>
<keyword evidence="2 11" id="KW-0812">Transmembrane</keyword>
<evidence type="ECO:0000256" key="5">
    <source>
        <dbReference type="ARBA" id="ARBA00022737"/>
    </source>
</evidence>
<evidence type="ECO:0000256" key="8">
    <source>
        <dbReference type="ARBA" id="ARBA00023157"/>
    </source>
</evidence>
<feature type="repeat" description="TNFR-Cys" evidence="12">
    <location>
        <begin position="89"/>
        <end position="130"/>
    </location>
</feature>
<comment type="caution">
    <text evidence="16">The sequence shown here is derived from an EMBL/GenBank/DDBJ whole genome shotgun (WGS) entry which is preliminary data.</text>
</comment>
<dbReference type="PROSITE" id="PS50050">
    <property type="entry name" value="TNFR_NGFR_2"/>
    <property type="match status" value="2"/>
</dbReference>
<feature type="domain" description="Death" evidence="14">
    <location>
        <begin position="260"/>
        <end position="329"/>
    </location>
</feature>
<dbReference type="PANTHER" id="PTHR46330:SF12">
    <property type="entry name" value="TUMOR NECROSIS FACTOR RECEPTOR SUPERFAMILY MEMBER 10A"/>
    <property type="match status" value="1"/>
</dbReference>
<dbReference type="InterPro" id="IPR000488">
    <property type="entry name" value="Death_dom"/>
</dbReference>
<evidence type="ECO:0000256" key="10">
    <source>
        <dbReference type="ARBA" id="ARBA00023180"/>
    </source>
</evidence>
<reference evidence="16" key="1">
    <citation type="submission" date="2017-12" db="EMBL/GenBank/DDBJ databases">
        <title>High-resolution comparative analysis of great ape genomes.</title>
        <authorList>
            <person name="Pollen A."/>
            <person name="Hastie A."/>
            <person name="Hormozdiari F."/>
            <person name="Dougherty M."/>
            <person name="Liu R."/>
            <person name="Chaisson M."/>
            <person name="Hoppe E."/>
            <person name="Hill C."/>
            <person name="Pang A."/>
            <person name="Hillier L."/>
            <person name="Baker C."/>
            <person name="Armstrong J."/>
            <person name="Shendure J."/>
            <person name="Paten B."/>
            <person name="Wilson R."/>
            <person name="Chao H."/>
            <person name="Schneider V."/>
            <person name="Ventura M."/>
            <person name="Kronenberg Z."/>
            <person name="Murali S."/>
            <person name="Gordon D."/>
            <person name="Cantsilieris S."/>
            <person name="Munson K."/>
            <person name="Nelson B."/>
            <person name="Raja A."/>
            <person name="Underwood J."/>
            <person name="Diekhans M."/>
            <person name="Fiddes I."/>
            <person name="Haussler D."/>
            <person name="Eichler E."/>
        </authorList>
    </citation>
    <scope>NUCLEOTIDE SEQUENCE [LARGE SCALE GENOMIC DNA]</scope>
    <source>
        <strain evidence="16">Susie</strain>
    </source>
</reference>
<dbReference type="GO" id="GO:0009986">
    <property type="term" value="C:cell surface"/>
    <property type="evidence" value="ECO:0007669"/>
    <property type="project" value="TreeGrafter"/>
</dbReference>
<dbReference type="GO" id="GO:0071260">
    <property type="term" value="P:cellular response to mechanical stimulus"/>
    <property type="evidence" value="ECO:0007669"/>
    <property type="project" value="UniProtKB-ARBA"/>
</dbReference>
<feature type="domain" description="TNFR-Cys" evidence="15">
    <location>
        <begin position="131"/>
        <end position="171"/>
    </location>
</feature>
<protein>
    <submittedName>
        <fullName evidence="16">TNFRSF10A isoform 3</fullName>
    </submittedName>
</protein>
<feature type="domain" description="TNFR-Cys" evidence="15">
    <location>
        <begin position="89"/>
        <end position="130"/>
    </location>
</feature>
<dbReference type="GO" id="GO:0043065">
    <property type="term" value="P:positive regulation of apoptotic process"/>
    <property type="evidence" value="ECO:0007669"/>
    <property type="project" value="TreeGrafter"/>
</dbReference>
<accession>A0A2J8X4T8</accession>
<evidence type="ECO:0000256" key="1">
    <source>
        <dbReference type="ARBA" id="ARBA00004479"/>
    </source>
</evidence>
<dbReference type="PRINTS" id="PR01956">
    <property type="entry name" value="TNFACTORR10"/>
</dbReference>
<evidence type="ECO:0000256" key="11">
    <source>
        <dbReference type="PIRNR" id="PIRNR037867"/>
    </source>
</evidence>
<keyword evidence="10" id="KW-0325">Glycoprotein</keyword>
<dbReference type="FunFam" id="1.10.533.10:FF:000043">
    <property type="entry name" value="Tumor necrosis factor receptor superfamily member 10A"/>
    <property type="match status" value="1"/>
</dbReference>
<comment type="function">
    <text evidence="11">Receptor for the cytotoxic ligand TNFSF10/TRAIL. The adapter molecule FADD recruits caspase-8 to the activated receptor. The resulting death-inducing signaling complex (DISC) performs caspase-8 proteolytic activation which initiates the subsequent cascade of caspases (aspartate-specific cysteine proteases) mediating apoptosis.</text>
</comment>
<keyword evidence="3 11" id="KW-0053">Apoptosis</keyword>
<name>A0A2J8X4T8_PONAB</name>
<evidence type="ECO:0000256" key="9">
    <source>
        <dbReference type="ARBA" id="ARBA00023170"/>
    </source>
</evidence>
<dbReference type="PANTHER" id="PTHR46330">
    <property type="entry name" value="TUMOR NECROSIS FACTOR RECEPTOR SUPERFAMILY MEMBER 10B"/>
    <property type="match status" value="1"/>
</dbReference>
<keyword evidence="9 11" id="KW-0675">Receptor</keyword>
<feature type="disulfide bond" evidence="12">
    <location>
        <begin position="112"/>
        <end position="130"/>
    </location>
</feature>
<dbReference type="Gene3D" id="2.10.50.10">
    <property type="entry name" value="Tumor Necrosis Factor Receptor, subunit A, domain 2"/>
    <property type="match status" value="3"/>
</dbReference>
<keyword evidence="8 12" id="KW-1015">Disulfide bond</keyword>
<feature type="disulfide bond" evidence="12">
    <location>
        <begin position="109"/>
        <end position="122"/>
    </location>
</feature>
<evidence type="ECO:0000256" key="7">
    <source>
        <dbReference type="ARBA" id="ARBA00023136"/>
    </source>
</evidence>
<sequence length="349" mass="37831">MGQHGPSARARAGRAPGPRPARGASPRLRVHKTFKFVVVGVLLQVVPSSAATIKLHDQSVGTQQWEHSPLGELCPPGSHRSEHPGACNRCTEGVGYTNASNNLFACLPCTACKSDEEERSPCTTTRNTACQCKPGTFRNDNSAEMCRKCSTGCPRGMVKVSDCTPWSDIECVHKESGNGHNVWVILAVILIVLLLLVAVVIACCCISSGCGVDPKCMDRGPAEAEGSQRRRLLVPANGADPTETLMLFFDKFANIVPFDSWDQLMRQLDLTKNEIDVVRAGIAGPGDALYAMLMKWVNKTGRNASIHTLLDALERMEERHAKEKIEDLLVDSGKFIYLEDGTGSAVSLE</sequence>
<feature type="transmembrane region" description="Helical" evidence="11">
    <location>
        <begin position="182"/>
        <end position="202"/>
    </location>
</feature>
<dbReference type="PROSITE" id="PS00652">
    <property type="entry name" value="TNFR_NGFR_1"/>
    <property type="match status" value="1"/>
</dbReference>
<dbReference type="InterPro" id="IPR020465">
    <property type="entry name" value="TNFR_10"/>
</dbReference>
<dbReference type="Pfam" id="PF00020">
    <property type="entry name" value="TNFR_c6"/>
    <property type="match status" value="2"/>
</dbReference>
<proteinExistence type="predicted"/>
<dbReference type="FunFam" id="2.10.50.10:FF:000016">
    <property type="entry name" value="Tumor necrosis factor receptor superfamily member 10B"/>
    <property type="match status" value="1"/>
</dbReference>
<evidence type="ECO:0000256" key="13">
    <source>
        <dbReference type="SAM" id="MobiDB-lite"/>
    </source>
</evidence>
<dbReference type="CDD" id="cd10580">
    <property type="entry name" value="TNFRSF10"/>
    <property type="match status" value="1"/>
</dbReference>
<evidence type="ECO:0000259" key="15">
    <source>
        <dbReference type="PROSITE" id="PS50050"/>
    </source>
</evidence>
<dbReference type="Gene3D" id="1.10.533.10">
    <property type="entry name" value="Death Domain, Fas"/>
    <property type="match status" value="1"/>
</dbReference>
<keyword evidence="7 11" id="KW-0472">Membrane</keyword>
<evidence type="ECO:0000259" key="14">
    <source>
        <dbReference type="PROSITE" id="PS50017"/>
    </source>
</evidence>
<evidence type="ECO:0000256" key="12">
    <source>
        <dbReference type="PROSITE-ProRule" id="PRU00206"/>
    </source>
</evidence>
<feature type="disulfide bond" evidence="12">
    <location>
        <begin position="153"/>
        <end position="171"/>
    </location>
</feature>
<evidence type="ECO:0000256" key="6">
    <source>
        <dbReference type="ARBA" id="ARBA00022989"/>
    </source>
</evidence>
<dbReference type="PIRSF" id="PIRSF037867">
    <property type="entry name" value="CD261_antigen"/>
    <property type="match status" value="1"/>
</dbReference>
<feature type="region of interest" description="Disordered" evidence="13">
    <location>
        <begin position="1"/>
        <end position="27"/>
    </location>
</feature>
<dbReference type="FunFam" id="2.10.50.10:FF:000004">
    <property type="entry name" value="Tumor necrosis factor receptor superfamily member 6"/>
    <property type="match status" value="1"/>
</dbReference>
<dbReference type="PROSITE" id="PS50017">
    <property type="entry name" value="DEATH_DOMAIN"/>
    <property type="match status" value="1"/>
</dbReference>
<dbReference type="CDD" id="cd08315">
    <property type="entry name" value="Death_TRAILR_DR4_DR5"/>
    <property type="match status" value="1"/>
</dbReference>
<dbReference type="InterPro" id="IPR034029">
    <property type="entry name" value="TNFRSF10A/B_death"/>
</dbReference>
<dbReference type="InterPro" id="IPR034024">
    <property type="entry name" value="TNFRSF10_N"/>
</dbReference>
<dbReference type="Pfam" id="PF00531">
    <property type="entry name" value="Death"/>
    <property type="match status" value="1"/>
</dbReference>
<dbReference type="GO" id="GO:0005035">
    <property type="term" value="F:death receptor activity"/>
    <property type="evidence" value="ECO:0007669"/>
    <property type="project" value="UniProtKB-ARBA"/>
</dbReference>
<dbReference type="SUPFAM" id="SSF57586">
    <property type="entry name" value="TNF receptor-like"/>
    <property type="match status" value="3"/>
</dbReference>